<reference evidence="12" key="1">
    <citation type="journal article" date="2013" name="Genome Biol.">
        <title>Genome of Acanthamoeba castellanii highlights extensive lateral gene transfer and early evolution of tyrosine kinase signaling.</title>
        <authorList>
            <person name="Clarke M."/>
            <person name="Lohan A.J."/>
            <person name="Liu B."/>
            <person name="Lagkouvardos I."/>
            <person name="Roy S."/>
            <person name="Zafar N."/>
            <person name="Bertelli C."/>
            <person name="Schilde C."/>
            <person name="Kianianmomeni A."/>
            <person name="Burglin T.R."/>
            <person name="Frech C."/>
            <person name="Turcotte B."/>
            <person name="Kopec K.O."/>
            <person name="Synnott J.M."/>
            <person name="Choo C."/>
            <person name="Paponov I."/>
            <person name="Finkler A."/>
            <person name="Soon Heng Tan C."/>
            <person name="Hutchins A.P."/>
            <person name="Weinmeier T."/>
            <person name="Rattei T."/>
            <person name="Chu J.S."/>
            <person name="Gimenez G."/>
            <person name="Irimia M."/>
            <person name="Rigden D.J."/>
            <person name="Fitzpatrick D.A."/>
            <person name="Lorenzo-Morales J."/>
            <person name="Bateman A."/>
            <person name="Chiu C.H."/>
            <person name="Tang P."/>
            <person name="Hegemann P."/>
            <person name="Fromm H."/>
            <person name="Raoult D."/>
            <person name="Greub G."/>
            <person name="Miranda-Saavedra D."/>
            <person name="Chen N."/>
            <person name="Nash P."/>
            <person name="Ginger M.L."/>
            <person name="Horn M."/>
            <person name="Schaap P."/>
            <person name="Caler L."/>
            <person name="Loftus B."/>
        </authorList>
    </citation>
    <scope>NUCLEOTIDE SEQUENCE [LARGE SCALE GENOMIC DNA]</scope>
    <source>
        <strain evidence="12">Neff</strain>
    </source>
</reference>
<dbReference type="InterPro" id="IPR036852">
    <property type="entry name" value="Peptidase_S8/S53_dom_sf"/>
</dbReference>
<feature type="domain" description="P/Homo B" evidence="11">
    <location>
        <begin position="357"/>
        <end position="494"/>
    </location>
</feature>
<dbReference type="InterPro" id="IPR038466">
    <property type="entry name" value="S8_pro-domain_sf"/>
</dbReference>
<dbReference type="InterPro" id="IPR000209">
    <property type="entry name" value="Peptidase_S8/S53_dom"/>
</dbReference>
<dbReference type="SUPFAM" id="SSF52743">
    <property type="entry name" value="Subtilisin-like"/>
    <property type="match status" value="1"/>
</dbReference>
<dbReference type="InterPro" id="IPR023827">
    <property type="entry name" value="Peptidase_S8_Asp-AS"/>
</dbReference>
<dbReference type="GO" id="GO:0000139">
    <property type="term" value="C:Golgi membrane"/>
    <property type="evidence" value="ECO:0007669"/>
    <property type="project" value="TreeGrafter"/>
</dbReference>
<dbReference type="CDD" id="cd04059">
    <property type="entry name" value="Peptidases_S8_Protein_convertases_Kexins_Furin-like"/>
    <property type="match status" value="1"/>
</dbReference>
<dbReference type="PROSITE" id="PS51892">
    <property type="entry name" value="SUBTILASE"/>
    <property type="match status" value="1"/>
</dbReference>
<dbReference type="Gene3D" id="3.40.50.200">
    <property type="entry name" value="Peptidase S8/S53 domain"/>
    <property type="match status" value="2"/>
</dbReference>
<dbReference type="AlphaFoldDB" id="L8GG58"/>
<evidence type="ECO:0000256" key="6">
    <source>
        <dbReference type="ARBA" id="ARBA00022837"/>
    </source>
</evidence>
<dbReference type="InterPro" id="IPR015500">
    <property type="entry name" value="Peptidase_S8_subtilisin-rel"/>
</dbReference>
<dbReference type="Proteomes" id="UP000011083">
    <property type="component" value="Unassembled WGS sequence"/>
</dbReference>
<feature type="active site" description="Charge relay system" evidence="9">
    <location>
        <position position="153"/>
    </location>
</feature>
<evidence type="ECO:0000313" key="12">
    <source>
        <dbReference type="EMBL" id="ELR11151.1"/>
    </source>
</evidence>
<name>L8GG58_ACACF</name>
<dbReference type="InterPro" id="IPR032815">
    <property type="entry name" value="S8_pro-domain"/>
</dbReference>
<dbReference type="EMBL" id="KB008156">
    <property type="protein sequence ID" value="ELR11151.1"/>
    <property type="molecule type" value="Genomic_DNA"/>
</dbReference>
<evidence type="ECO:0000256" key="8">
    <source>
        <dbReference type="PIRSR" id="PIRSR615500-1"/>
    </source>
</evidence>
<dbReference type="Gene3D" id="2.60.120.260">
    <property type="entry name" value="Galactose-binding domain-like"/>
    <property type="match status" value="1"/>
</dbReference>
<dbReference type="Pfam" id="PF16470">
    <property type="entry name" value="S8_pro-domain"/>
    <property type="match status" value="1"/>
</dbReference>
<dbReference type="PANTHER" id="PTHR42884:SF14">
    <property type="entry name" value="NEUROENDOCRINE CONVERTASE 1"/>
    <property type="match status" value="1"/>
</dbReference>
<feature type="active site" description="Charge relay system" evidence="8 9">
    <location>
        <position position="132"/>
    </location>
</feature>
<dbReference type="Pfam" id="PF01483">
    <property type="entry name" value="P_proprotein"/>
    <property type="match status" value="1"/>
</dbReference>
<dbReference type="SUPFAM" id="SSF49785">
    <property type="entry name" value="Galactose-binding domain-like"/>
    <property type="match status" value="1"/>
</dbReference>
<keyword evidence="5 9" id="KW-0720">Serine protease</keyword>
<keyword evidence="7" id="KW-0865">Zymogen</keyword>
<dbReference type="Pfam" id="PF00082">
    <property type="entry name" value="Peptidase_S8"/>
    <property type="match status" value="1"/>
</dbReference>
<gene>
    <name evidence="12" type="ORF">ACA1_387910</name>
</gene>
<dbReference type="PROSITE" id="PS00138">
    <property type="entry name" value="SUBTILASE_SER"/>
    <property type="match status" value="1"/>
</dbReference>
<dbReference type="GO" id="GO:0016485">
    <property type="term" value="P:protein processing"/>
    <property type="evidence" value="ECO:0007669"/>
    <property type="project" value="TreeGrafter"/>
</dbReference>
<evidence type="ECO:0000256" key="7">
    <source>
        <dbReference type="ARBA" id="ARBA00023145"/>
    </source>
</evidence>
<feature type="region of interest" description="Disordered" evidence="10">
    <location>
        <begin position="154"/>
        <end position="175"/>
    </location>
</feature>
<keyword evidence="3" id="KW-0732">Signal</keyword>
<accession>L8GG58</accession>
<organism evidence="12 13">
    <name type="scientific">Acanthamoeba castellanii (strain ATCC 30010 / Neff)</name>
    <dbReference type="NCBI Taxonomy" id="1257118"/>
    <lineage>
        <taxon>Eukaryota</taxon>
        <taxon>Amoebozoa</taxon>
        <taxon>Discosea</taxon>
        <taxon>Longamoebia</taxon>
        <taxon>Centramoebida</taxon>
        <taxon>Acanthamoebidae</taxon>
        <taxon>Acanthamoeba</taxon>
    </lineage>
</organism>
<dbReference type="OMA" id="MEGNQCG"/>
<sequence>MDRRSDNSSMWAIKLPSELSGDEAQEKLAQIAAEHGCRVLGRVANLKDYFLIEHDPNHSRKRSIEGSLQDHPDVEWAGFQHARFQQKRLPAITDPLYASQWHLHNSAGVDLSVVPAWEAGYSGRGVGVSIVDDGLEWRHGDLGEARYMRAASHDWNGKDDDPSPASYDDTHGTSSHFWSHDRRHAGALSYHTDENFVFSASWGPTDDGLRKEGPGTLLLAAMTEAITNGRNGKGTIYVWAGGNGGARDNVNYDGYANSIYTVTIASVDSNGRHASYSEEGACIIASSPSSPPGISTTAVRGNCNTRFGGTSAAAPMISGVVALMLEANPNLGWRDVQDILIRTARKNDATDPGWVNNGAGLHVNHKYGFGLVSASAAVVRAADRSRALLPPNVAPFVSTNQALPALDIPDNSPTGVTVTFTVDHLRVVLVSPVGTRSVLAVPHGDTHAHYTGWTFTSVRHWGENPMGVWKLILSDETANNVGQFNRAILTVRGH</sequence>
<evidence type="ECO:0000313" key="13">
    <source>
        <dbReference type="Proteomes" id="UP000011083"/>
    </source>
</evidence>
<dbReference type="SUPFAM" id="SSF54897">
    <property type="entry name" value="Protease propeptides/inhibitors"/>
    <property type="match status" value="1"/>
</dbReference>
<evidence type="ECO:0000256" key="10">
    <source>
        <dbReference type="SAM" id="MobiDB-lite"/>
    </source>
</evidence>
<evidence type="ECO:0000256" key="2">
    <source>
        <dbReference type="ARBA" id="ARBA00022670"/>
    </source>
</evidence>
<evidence type="ECO:0000256" key="3">
    <source>
        <dbReference type="ARBA" id="ARBA00022729"/>
    </source>
</evidence>
<evidence type="ECO:0000259" key="11">
    <source>
        <dbReference type="PROSITE" id="PS51829"/>
    </source>
</evidence>
<dbReference type="InterPro" id="IPR008979">
    <property type="entry name" value="Galactose-bd-like_sf"/>
</dbReference>
<dbReference type="GO" id="GO:0005802">
    <property type="term" value="C:trans-Golgi network"/>
    <property type="evidence" value="ECO:0007669"/>
    <property type="project" value="TreeGrafter"/>
</dbReference>
<dbReference type="GO" id="GO:0004252">
    <property type="term" value="F:serine-type endopeptidase activity"/>
    <property type="evidence" value="ECO:0007669"/>
    <property type="project" value="UniProtKB-UniRule"/>
</dbReference>
<dbReference type="GeneID" id="14911669"/>
<protein>
    <submittedName>
        <fullName evidence="12">Peptidase, S8/S53 subfamily protein</fullName>
    </submittedName>
</protein>
<dbReference type="STRING" id="1257118.L8GG58"/>
<keyword evidence="6" id="KW-0106">Calcium</keyword>
<evidence type="ECO:0000256" key="1">
    <source>
        <dbReference type="ARBA" id="ARBA00005325"/>
    </source>
</evidence>
<dbReference type="PROSITE" id="PS51829">
    <property type="entry name" value="P_HOMO_B"/>
    <property type="match status" value="1"/>
</dbReference>
<dbReference type="PRINTS" id="PR00723">
    <property type="entry name" value="SUBTILISIN"/>
</dbReference>
<dbReference type="InterPro" id="IPR002884">
    <property type="entry name" value="P_dom"/>
</dbReference>
<evidence type="ECO:0000256" key="5">
    <source>
        <dbReference type="ARBA" id="ARBA00022825"/>
    </source>
</evidence>
<keyword evidence="2 9" id="KW-0645">Protease</keyword>
<dbReference type="PROSITE" id="PS00136">
    <property type="entry name" value="SUBTILASE_ASP"/>
    <property type="match status" value="1"/>
</dbReference>
<dbReference type="Gene3D" id="3.30.70.850">
    <property type="entry name" value="Peptidase S8, pro-domain"/>
    <property type="match status" value="1"/>
</dbReference>
<dbReference type="InterPro" id="IPR034182">
    <property type="entry name" value="Kexin/furin"/>
</dbReference>
<feature type="active site" description="Charge relay system" evidence="8">
    <location>
        <position position="171"/>
    </location>
</feature>
<dbReference type="InterPro" id="IPR023828">
    <property type="entry name" value="Peptidase_S8_Ser-AS"/>
</dbReference>
<evidence type="ECO:0000256" key="4">
    <source>
        <dbReference type="ARBA" id="ARBA00022801"/>
    </source>
</evidence>
<dbReference type="PANTHER" id="PTHR42884">
    <property type="entry name" value="PROPROTEIN CONVERTASE SUBTILISIN/KEXIN-RELATED"/>
    <property type="match status" value="1"/>
</dbReference>
<dbReference type="OrthoDB" id="300641at2759"/>
<dbReference type="KEGG" id="acan:ACA1_387910"/>
<comment type="similarity">
    <text evidence="1">Belongs to the peptidase S8 family. Furin subfamily.</text>
</comment>
<keyword evidence="4 9" id="KW-0378">Hydrolase</keyword>
<proteinExistence type="inferred from homology"/>
<evidence type="ECO:0000256" key="9">
    <source>
        <dbReference type="PROSITE-ProRule" id="PRU01240"/>
    </source>
</evidence>
<dbReference type="RefSeq" id="XP_004333164.1">
    <property type="nucleotide sequence ID" value="XM_004333116.1"/>
</dbReference>
<keyword evidence="13" id="KW-1185">Reference proteome</keyword>
<feature type="active site" description="Charge relay system" evidence="8 9">
    <location>
        <position position="311"/>
    </location>
</feature>
<dbReference type="VEuPathDB" id="AmoebaDB:ACA1_387910"/>